<feature type="compositionally biased region" description="Polar residues" evidence="1">
    <location>
        <begin position="399"/>
        <end position="409"/>
    </location>
</feature>
<keyword evidence="3" id="KW-1185">Reference proteome</keyword>
<dbReference type="Proteomes" id="UP000828251">
    <property type="component" value="Unassembled WGS sequence"/>
</dbReference>
<feature type="compositionally biased region" description="Low complexity" evidence="1">
    <location>
        <begin position="316"/>
        <end position="330"/>
    </location>
</feature>
<gene>
    <name evidence="2" type="ORF">J1N35_035611</name>
</gene>
<evidence type="ECO:0000256" key="1">
    <source>
        <dbReference type="SAM" id="MobiDB-lite"/>
    </source>
</evidence>
<feature type="region of interest" description="Disordered" evidence="1">
    <location>
        <begin position="633"/>
        <end position="662"/>
    </location>
</feature>
<feature type="compositionally biased region" description="Polar residues" evidence="1">
    <location>
        <begin position="580"/>
        <end position="618"/>
    </location>
</feature>
<evidence type="ECO:0000313" key="2">
    <source>
        <dbReference type="EMBL" id="KAH1057546.1"/>
    </source>
</evidence>
<dbReference type="AlphaFoldDB" id="A0A9D3ZQ97"/>
<organism evidence="2 3">
    <name type="scientific">Gossypium stocksii</name>
    <dbReference type="NCBI Taxonomy" id="47602"/>
    <lineage>
        <taxon>Eukaryota</taxon>
        <taxon>Viridiplantae</taxon>
        <taxon>Streptophyta</taxon>
        <taxon>Embryophyta</taxon>
        <taxon>Tracheophyta</taxon>
        <taxon>Spermatophyta</taxon>
        <taxon>Magnoliopsida</taxon>
        <taxon>eudicotyledons</taxon>
        <taxon>Gunneridae</taxon>
        <taxon>Pentapetalae</taxon>
        <taxon>rosids</taxon>
        <taxon>malvids</taxon>
        <taxon>Malvales</taxon>
        <taxon>Malvaceae</taxon>
        <taxon>Malvoideae</taxon>
        <taxon>Gossypium</taxon>
    </lineage>
</organism>
<feature type="region of interest" description="Disordered" evidence="1">
    <location>
        <begin position="316"/>
        <end position="349"/>
    </location>
</feature>
<sequence>MEYPLYDFNDFNDFNDFDFDFTDNDNDIMVNETTTNLSKGIEDIGTASGSNNNQLVIDELNSNQNLPVSVNELHESPLALEPSQMPNTSVNAEVELQSPLTKNEQTQLDQMNVDLDTFGEVPLDQLIALPDIPNESCLHGLSSDPNFEQPIYSGFEGNDNDAHQTTSPPFSPHIMERTNSFPLPLAERLSEDGVYTDQPIYSEPRVNSVQANQFNNHIGSSLPEDGVYTAQSVCSECRVNSIQENKFNSHIRNSLPEDGIYTTYPVYSEHRVNSVQTNHLNGHIGSSLRADLLNHRPQRVEPANPGRRITFADQFQQNNGNNNSDGNQQALNCPNLTPQNSQTGGVGLLHGRSTQINRQAPTWNSHKENDFYRPLASSGYRVDATPINYNKSEANQLQSIGNSDSQRYNFIQPRSSTPSRSQQQLNNPSQLLNQVSNRSNASNSLVQHSMLTKDSMPSQLMSQNFSDQHDQVSMTPRAYNPQTYNIGLAKSSMPLRYLLFVFLNFNIKWINAEWFTLFAGFRTSILAPNRQTNPLDVSDLRYCQSLQPRSSMLSSLSGRYNFKDLNDYQDHQIDRLNLMTNQPDSQFPNSMHSGSYQLPRHQQASSEFSMPSLSNSDLYKSDLPESSILQRLQQQQGLLNQPARPTPTYPISGTGTGTSLSSIVMNSLPQNETGNTLTPYQVRTPLSNYRERGTSERRQSAPVRTRYGLGESSSTFKRFRTGFKLILSGFDESFSSTLPMLMPQREPSTLPMEMAASGAERENWNLLSTHNEAGTSSNTGNLSSPRPIKNALYDPLFKGIGLPVDPHLRMFATM</sequence>
<dbReference type="OrthoDB" id="984863at2759"/>
<accession>A0A9D3ZQ97</accession>
<feature type="region of interest" description="Disordered" evidence="1">
    <location>
        <begin position="399"/>
        <end position="427"/>
    </location>
</feature>
<evidence type="ECO:0000313" key="3">
    <source>
        <dbReference type="Proteomes" id="UP000828251"/>
    </source>
</evidence>
<name>A0A9D3ZQ97_9ROSI</name>
<protein>
    <submittedName>
        <fullName evidence="2">Uncharacterized protein</fullName>
    </submittedName>
</protein>
<reference evidence="2 3" key="1">
    <citation type="journal article" date="2021" name="Plant Biotechnol. J.">
        <title>Multi-omics assisted identification of the key and species-specific regulatory components of drought-tolerant mechanisms in Gossypium stocksii.</title>
        <authorList>
            <person name="Yu D."/>
            <person name="Ke L."/>
            <person name="Zhang D."/>
            <person name="Wu Y."/>
            <person name="Sun Y."/>
            <person name="Mei J."/>
            <person name="Sun J."/>
            <person name="Sun Y."/>
        </authorList>
    </citation>
    <scope>NUCLEOTIDE SEQUENCE [LARGE SCALE GENOMIC DNA]</scope>
    <source>
        <strain evidence="3">cv. E1</strain>
        <tissue evidence="2">Leaf</tissue>
    </source>
</reference>
<comment type="caution">
    <text evidence="2">The sequence shown here is derived from an EMBL/GenBank/DDBJ whole genome shotgun (WGS) entry which is preliminary data.</text>
</comment>
<feature type="region of interest" description="Disordered" evidence="1">
    <location>
        <begin position="580"/>
        <end position="620"/>
    </location>
</feature>
<feature type="compositionally biased region" description="Low complexity" evidence="1">
    <location>
        <begin position="412"/>
        <end position="427"/>
    </location>
</feature>
<proteinExistence type="predicted"/>
<dbReference type="EMBL" id="JAIQCV010000010">
    <property type="protein sequence ID" value="KAH1057546.1"/>
    <property type="molecule type" value="Genomic_DNA"/>
</dbReference>
<feature type="compositionally biased region" description="Polar residues" evidence="1">
    <location>
        <begin position="331"/>
        <end position="343"/>
    </location>
</feature>